<feature type="non-terminal residue" evidence="6">
    <location>
        <position position="914"/>
    </location>
</feature>
<feature type="repeat" description="PPR" evidence="4">
    <location>
        <begin position="402"/>
        <end position="436"/>
    </location>
</feature>
<dbReference type="Pfam" id="PF13041">
    <property type="entry name" value="PPR_2"/>
    <property type="match status" value="1"/>
</dbReference>
<dbReference type="Gene3D" id="3.40.50.150">
    <property type="entry name" value="Vaccinia Virus protein VP39"/>
    <property type="match status" value="1"/>
</dbReference>
<evidence type="ECO:0000256" key="4">
    <source>
        <dbReference type="PROSITE-ProRule" id="PRU00708"/>
    </source>
</evidence>
<evidence type="ECO:0000256" key="2">
    <source>
        <dbReference type="ARBA" id="ARBA00022679"/>
    </source>
</evidence>
<dbReference type="Gene3D" id="1.25.40.10">
    <property type="entry name" value="Tetratricopeptide repeat domain"/>
    <property type="match status" value="4"/>
</dbReference>
<comment type="similarity">
    <text evidence="5">Belongs to the class I-like SAM-binding methyltransferase superfamily. C5-methyltransferase family.</text>
</comment>
<dbReference type="InterPro" id="IPR029063">
    <property type="entry name" value="SAM-dependent_MTases_sf"/>
</dbReference>
<dbReference type="AlphaFoldDB" id="A0A1Q9D0C5"/>
<name>A0A1Q9D0C5_SYMMI</name>
<dbReference type="Proteomes" id="UP000186817">
    <property type="component" value="Unassembled WGS sequence"/>
</dbReference>
<feature type="active site" evidence="5">
    <location>
        <position position="813"/>
    </location>
</feature>
<dbReference type="Pfam" id="PF13812">
    <property type="entry name" value="PPR_3"/>
    <property type="match status" value="2"/>
</dbReference>
<evidence type="ECO:0000256" key="3">
    <source>
        <dbReference type="ARBA" id="ARBA00022737"/>
    </source>
</evidence>
<dbReference type="InterPro" id="IPR002885">
    <property type="entry name" value="PPR_rpt"/>
</dbReference>
<evidence type="ECO:0000313" key="7">
    <source>
        <dbReference type="Proteomes" id="UP000186817"/>
    </source>
</evidence>
<organism evidence="6 7">
    <name type="scientific">Symbiodinium microadriaticum</name>
    <name type="common">Dinoflagellate</name>
    <name type="synonym">Zooxanthella microadriatica</name>
    <dbReference type="NCBI Taxonomy" id="2951"/>
    <lineage>
        <taxon>Eukaryota</taxon>
        <taxon>Sar</taxon>
        <taxon>Alveolata</taxon>
        <taxon>Dinophyceae</taxon>
        <taxon>Suessiales</taxon>
        <taxon>Symbiodiniaceae</taxon>
        <taxon>Symbiodinium</taxon>
    </lineage>
</organism>
<feature type="repeat" description="PPR" evidence="4">
    <location>
        <begin position="366"/>
        <end position="401"/>
    </location>
</feature>
<dbReference type="GO" id="GO:0032259">
    <property type="term" value="P:methylation"/>
    <property type="evidence" value="ECO:0007669"/>
    <property type="project" value="UniProtKB-KW"/>
</dbReference>
<dbReference type="PANTHER" id="PTHR47936:SF1">
    <property type="entry name" value="PENTATRICOPEPTIDE REPEAT-CONTAINING PROTEIN GUN1, CHLOROPLASTIC"/>
    <property type="match status" value="1"/>
</dbReference>
<proteinExistence type="inferred from homology"/>
<accession>A0A1Q9D0C5</accession>
<dbReference type="EMBL" id="LSRX01000804">
    <property type="protein sequence ID" value="OLP88607.1"/>
    <property type="molecule type" value="Genomic_DNA"/>
</dbReference>
<reference evidence="6 7" key="1">
    <citation type="submission" date="2016-02" db="EMBL/GenBank/DDBJ databases">
        <title>Genome analysis of coral dinoflagellate symbionts highlights evolutionary adaptations to a symbiotic lifestyle.</title>
        <authorList>
            <person name="Aranda M."/>
            <person name="Li Y."/>
            <person name="Liew Y.J."/>
            <person name="Baumgarten S."/>
            <person name="Simakov O."/>
            <person name="Wilson M."/>
            <person name="Piel J."/>
            <person name="Ashoor H."/>
            <person name="Bougouffa S."/>
            <person name="Bajic V.B."/>
            <person name="Ryu T."/>
            <person name="Ravasi T."/>
            <person name="Bayer T."/>
            <person name="Micklem G."/>
            <person name="Kim H."/>
            <person name="Bhak J."/>
            <person name="Lajeunesse T.C."/>
            <person name="Voolstra C.R."/>
        </authorList>
    </citation>
    <scope>NUCLEOTIDE SEQUENCE [LARGE SCALE GENOMIC DNA]</scope>
    <source>
        <strain evidence="6 7">CCMP2467</strain>
    </source>
</reference>
<evidence type="ECO:0000256" key="1">
    <source>
        <dbReference type="ARBA" id="ARBA00022603"/>
    </source>
</evidence>
<keyword evidence="3" id="KW-0677">Repeat</keyword>
<comment type="caution">
    <text evidence="6">The sequence shown here is derived from an EMBL/GenBank/DDBJ whole genome shotgun (WGS) entry which is preliminary data.</text>
</comment>
<dbReference type="OrthoDB" id="414133at2759"/>
<evidence type="ECO:0000313" key="6">
    <source>
        <dbReference type="EMBL" id="OLP88607.1"/>
    </source>
</evidence>
<feature type="repeat" description="PPR" evidence="4">
    <location>
        <begin position="156"/>
        <end position="190"/>
    </location>
</feature>
<evidence type="ECO:0000256" key="5">
    <source>
        <dbReference type="PROSITE-ProRule" id="PRU01016"/>
    </source>
</evidence>
<dbReference type="Pfam" id="PF00145">
    <property type="entry name" value="DNA_methylase"/>
    <property type="match status" value="1"/>
</dbReference>
<dbReference type="PANTHER" id="PTHR47936">
    <property type="entry name" value="PPR_LONG DOMAIN-CONTAINING PROTEIN"/>
    <property type="match status" value="1"/>
</dbReference>
<dbReference type="InterPro" id="IPR001525">
    <property type="entry name" value="C5_MeTfrase"/>
</dbReference>
<sequence>MWQTALQLLCGPRGRDERVWCSAINACGKARQWRVALQLLEEMPSASVSPAVFSFSAAISACERGAQWQLAIELLAKMPEAHVSPNEYSFSSALSACEKCGQWQVAFHIFSLMPGARVEANETVLNVAISACQEASQWQTALSLFARIPAARLSPSSISFNSLITSCGHAMRWQMAALLLAKMHEDSVFPTIISFGAAITALEKGSQWHLALLLLPEIAAAKLEPSVISYTAAISACEEGSHWQGGLSLLLEMERVRTTPNAYSYSAAISACAKDAQWQEGLSLLHLMLVQQLAPSLFCFCAAISTCEKSSEWQAAFDLFWQISKLKMNPNEVSFSAVISACEKSFEWERALQLLSVMPAHQCVPDIVSFNALISACENSGKWQMALVLLAKMISASNLSPDVISFSAVISACGQGSQWQRAVELLAVMPRMKIEPNEISFNAAVGAMSSVAIVAAFDVSELCEKVSEAASRHQVPTEVLGKVMKPSVAWPCILLVSLMVVAIFLDVSCDEMYILEMLIVSLSMALGKMTMEMIQQPDTFASRHRGFTRSILTSAQGLVASCLQCWVLLISTEKPHATLQIQNMGTAEECLEECLRAALSPSSAPKIFLVEGWIRNGDKAAAEKSKGSCLAMSDGLGELLTSRKNIKARLCAAVCPTREGPTQSKQNFGVDAAGHSGLLDAGASAGKFGDAEVFVVMLEQCTASCSPLAGVLAKKGRCREVEALGESSEWEDLRANDFFPCALLLSDFLDKAKQMSRAVVAATCQLEINELLVQKAYCHNFGSKDWRKKTIECLRHQDLDALAADVWLMSPPCQPFTRSGKRKDHEDDRSRGLLHLVSLLPEMHHPPHRILLENVIGFERSECRRRLVQALATLGWELTEFALDAEDFGLPNRRPRYYGLFRSPLRLGTEAPDE</sequence>
<gene>
    <name evidence="6" type="ORF">AK812_SmicGene30020</name>
</gene>
<feature type="repeat" description="PPR" evidence="4">
    <location>
        <begin position="331"/>
        <end position="365"/>
    </location>
</feature>
<dbReference type="InterPro" id="IPR011990">
    <property type="entry name" value="TPR-like_helical_dom_sf"/>
</dbReference>
<dbReference type="Pfam" id="PF01535">
    <property type="entry name" value="PPR"/>
    <property type="match status" value="2"/>
</dbReference>
<dbReference type="NCBIfam" id="TIGR00756">
    <property type="entry name" value="PPR"/>
    <property type="match status" value="4"/>
</dbReference>
<keyword evidence="2 5" id="KW-0808">Transferase</keyword>
<feature type="repeat" description="PPR" evidence="4">
    <location>
        <begin position="261"/>
        <end position="295"/>
    </location>
</feature>
<keyword evidence="5" id="KW-0949">S-adenosyl-L-methionine</keyword>
<dbReference type="SUPFAM" id="SSF53335">
    <property type="entry name" value="S-adenosyl-L-methionine-dependent methyltransferases"/>
    <property type="match status" value="1"/>
</dbReference>
<dbReference type="PROSITE" id="PS51375">
    <property type="entry name" value="PPR"/>
    <property type="match status" value="6"/>
</dbReference>
<dbReference type="PROSITE" id="PS51679">
    <property type="entry name" value="SAM_MT_C5"/>
    <property type="match status" value="1"/>
</dbReference>
<keyword evidence="1 5" id="KW-0489">Methyltransferase</keyword>
<keyword evidence="7" id="KW-1185">Reference proteome</keyword>
<feature type="repeat" description="PPR" evidence="4">
    <location>
        <begin position="16"/>
        <end position="50"/>
    </location>
</feature>
<protein>
    <submittedName>
        <fullName evidence="6">Pentatricopeptide repeat-containing protein, chloroplastic</fullName>
    </submittedName>
</protein>
<dbReference type="GO" id="GO:0008168">
    <property type="term" value="F:methyltransferase activity"/>
    <property type="evidence" value="ECO:0007669"/>
    <property type="project" value="UniProtKB-KW"/>
</dbReference>